<dbReference type="RefSeq" id="WP_068138610.1">
    <property type="nucleotide sequence ID" value="NZ_CP042914.1"/>
</dbReference>
<evidence type="ECO:0000313" key="4">
    <source>
        <dbReference type="EMBL" id="QEG39282.1"/>
    </source>
</evidence>
<feature type="domain" description="DUF7825" evidence="3">
    <location>
        <begin position="812"/>
        <end position="968"/>
    </location>
</feature>
<accession>A0A5B9QN30</accession>
<dbReference type="AlphaFoldDB" id="A0A5B9QN30"/>
<dbReference type="InterPro" id="IPR016024">
    <property type="entry name" value="ARM-type_fold"/>
</dbReference>
<evidence type="ECO:0000313" key="5">
    <source>
        <dbReference type="Proteomes" id="UP000325286"/>
    </source>
</evidence>
<keyword evidence="5" id="KW-1185">Reference proteome</keyword>
<dbReference type="EMBL" id="CP042914">
    <property type="protein sequence ID" value="QEG39282.1"/>
    <property type="molecule type" value="Genomic_DNA"/>
</dbReference>
<evidence type="ECO:0000259" key="2">
    <source>
        <dbReference type="Pfam" id="PF25148"/>
    </source>
</evidence>
<reference evidence="4 5" key="1">
    <citation type="submission" date="2019-08" db="EMBL/GenBank/DDBJ databases">
        <title>Deep-cultivation of Planctomycetes and their phenomic and genomic characterization uncovers novel biology.</title>
        <authorList>
            <person name="Wiegand S."/>
            <person name="Jogler M."/>
            <person name="Boedeker C."/>
            <person name="Pinto D."/>
            <person name="Vollmers J."/>
            <person name="Rivas-Marin E."/>
            <person name="Kohn T."/>
            <person name="Peeters S.H."/>
            <person name="Heuer A."/>
            <person name="Rast P."/>
            <person name="Oberbeckmann S."/>
            <person name="Bunk B."/>
            <person name="Jeske O."/>
            <person name="Meyerdierks A."/>
            <person name="Storesund J.E."/>
            <person name="Kallscheuer N."/>
            <person name="Luecker S."/>
            <person name="Lage O.M."/>
            <person name="Pohl T."/>
            <person name="Merkel B.J."/>
            <person name="Hornburger P."/>
            <person name="Mueller R.-W."/>
            <person name="Bruemmer F."/>
            <person name="Labrenz M."/>
            <person name="Spormann A.M."/>
            <person name="Op den Camp H."/>
            <person name="Overmann J."/>
            <person name="Amann R."/>
            <person name="Jetten M.S.M."/>
            <person name="Mascher T."/>
            <person name="Medema M.H."/>
            <person name="Devos D.P."/>
            <person name="Kaster A.-K."/>
            <person name="Ovreas L."/>
            <person name="Rohde M."/>
            <person name="Galperin M.Y."/>
            <person name="Jogler C."/>
        </authorList>
    </citation>
    <scope>NUCLEOTIDE SEQUENCE [LARGE SCALE GENOMIC DNA]</scope>
    <source>
        <strain evidence="4 5">UC8</strain>
    </source>
</reference>
<evidence type="ECO:0000259" key="1">
    <source>
        <dbReference type="Pfam" id="PF20103"/>
    </source>
</evidence>
<dbReference type="InterPro" id="IPR045472">
    <property type="entry name" value="DUF6493"/>
</dbReference>
<dbReference type="Pfam" id="PF25149">
    <property type="entry name" value="DUF7825"/>
    <property type="match status" value="1"/>
</dbReference>
<dbReference type="KEGG" id="rul:UC8_12450"/>
<organism evidence="4 5">
    <name type="scientific">Roseimaritima ulvae</name>
    <dbReference type="NCBI Taxonomy" id="980254"/>
    <lineage>
        <taxon>Bacteria</taxon>
        <taxon>Pseudomonadati</taxon>
        <taxon>Planctomycetota</taxon>
        <taxon>Planctomycetia</taxon>
        <taxon>Pirellulales</taxon>
        <taxon>Pirellulaceae</taxon>
        <taxon>Roseimaritima</taxon>
    </lineage>
</organism>
<protein>
    <submittedName>
        <fullName evidence="4">Uncharacterized protein</fullName>
    </submittedName>
</protein>
<proteinExistence type="predicted"/>
<dbReference type="Proteomes" id="UP000325286">
    <property type="component" value="Chromosome"/>
</dbReference>
<dbReference type="OrthoDB" id="8481515at2"/>
<dbReference type="InterPro" id="IPR056727">
    <property type="entry name" value="DUF7825"/>
</dbReference>
<name>A0A5B9QN30_9BACT</name>
<dbReference type="SUPFAM" id="SSF48371">
    <property type="entry name" value="ARM repeat"/>
    <property type="match status" value="1"/>
</dbReference>
<feature type="domain" description="DUF6493" evidence="1">
    <location>
        <begin position="4"/>
        <end position="301"/>
    </location>
</feature>
<dbReference type="Pfam" id="PF20103">
    <property type="entry name" value="DUF6493"/>
    <property type="match status" value="1"/>
</dbReference>
<dbReference type="Pfam" id="PF25148">
    <property type="entry name" value="DUF7824"/>
    <property type="match status" value="1"/>
</dbReference>
<dbReference type="InterPro" id="IPR056726">
    <property type="entry name" value="DUF7824"/>
</dbReference>
<evidence type="ECO:0000259" key="3">
    <source>
        <dbReference type="Pfam" id="PF25149"/>
    </source>
</evidence>
<sequence length="1002" mass="110488">MSDTQLQEILESGEQQRCVDFFRELPEPQRRALAPQTLAWYRQINRNSFLETKPGTFSMNPLLPTACVAVYATASFSELKKLGWSARPQGEVLFELLKDRRPDWLTPWVTTLLKDERYWVDWKLIRQLMAQGLIDKPDHPNYYLGMISGILGLFNSESTIEQALRDEPELFEDEVWKLFEYEGAGENSLANYDRFSRNQKWHDALLSCVQSGELPRDRLLTCSLDALALDFNHYRAKWFANFHDALEPSADEQREFAERYLQLLGNSAPNIVTWAFNKVETLSKKNVLGGRQLIDGLRPVLEAKAKGIVKKALQRISKAGQENVDTAHAASRAAISALAHEQPDVQAAAMDVIESWGDANDQDFVSQLSEYVDVVAPSLQKRLTSWLGSTPDLSAGDDASPDAAKAFDISQLRDIDPQQLELFRIPDMIESQQQGRVEIPAASFDGTDIPRLDSQQRVTPIQDLDELIEVCARVIEDDALVEDAERAIDAMARLCDQKPEDFVSRVGPVFKRATDKLKKDMAPFCGIGPADDLCGLIYAWCHGAVIETKKVKSHNHWCLAFEIDGETQSCFSENMNKALGFLSQRTLDVARRVASGTPTPLLSAPTHLGGWIDPQELVSRANAFSAGGSDAAPDTTDVCLALLRLAPEGRSEALAALTKSDGEWATAIRYGLGDDGVRIGKTPSLWIAAARCRSPWSDDPLVIKAFPDHGPDAGQAAAYSFICPTNKHKHTNVVIESEPPPPQPHDLSCVTVTLHAQRRIGRGLTYELGTAGGRTIGSVRWTAMVWLQARESYFAAAEATLADNIDWWEAQWQNKTLLEPLLDARTPLREMGMLLLTTALAAKDPGEHGLATDIAIAAIEDGRLGADNLGPMLTRLLPTGLIKPGRWQKQLAEVASVSTVHAAVVQAALQISVGDDPTSMPRDYAKLLDLLKELSIQLEQNITVDTCRDFLSQLKGSSKAAKIARQLLALEAGDAATSSRIMNEALQMRTEAVLRIGAGGTQ</sequence>
<feature type="domain" description="DUF7824" evidence="2">
    <location>
        <begin position="455"/>
        <end position="695"/>
    </location>
</feature>
<gene>
    <name evidence="4" type="ORF">UC8_12450</name>
</gene>